<dbReference type="EMBL" id="AZFC01000003">
    <property type="protein sequence ID" value="KRL49995.1"/>
    <property type="molecule type" value="Genomic_DNA"/>
</dbReference>
<accession>A0A0R1R9U2</accession>
<gene>
    <name evidence="1" type="ORF">FD37_GL002122</name>
</gene>
<proteinExistence type="predicted"/>
<dbReference type="Proteomes" id="UP000051835">
    <property type="component" value="Unassembled WGS sequence"/>
</dbReference>
<comment type="caution">
    <text evidence="1">The sequence shown here is derived from an EMBL/GenBank/DDBJ whole genome shotgun (WGS) entry which is preliminary data.</text>
</comment>
<dbReference type="Pfam" id="PF05657">
    <property type="entry name" value="DUF806"/>
    <property type="match status" value="1"/>
</dbReference>
<dbReference type="PATRIC" id="fig|1423805.4.peg.2180"/>
<sequence>MTLASEIRQVIVNSIEKLPNVSSDQIHTFGIKANDWTDDKPVFLITEISNNESGYGDNEATYLQQQAQIQIYYPKDYVGDMDDLENQLKQVMRSDRYYCFSDNGHILTPDDGQLMATLKFNHKK</sequence>
<reference evidence="1 2" key="1">
    <citation type="journal article" date="2015" name="Genome Announc.">
        <title>Expanding the biotechnology potential of lactobacilli through comparative genomics of 213 strains and associated genera.</title>
        <authorList>
            <person name="Sun Z."/>
            <person name="Harris H.M."/>
            <person name="McCann A."/>
            <person name="Guo C."/>
            <person name="Argimon S."/>
            <person name="Zhang W."/>
            <person name="Yang X."/>
            <person name="Jeffery I.B."/>
            <person name="Cooney J.C."/>
            <person name="Kagawa T.F."/>
            <person name="Liu W."/>
            <person name="Song Y."/>
            <person name="Salvetti E."/>
            <person name="Wrobel A."/>
            <person name="Rasinkangas P."/>
            <person name="Parkhill J."/>
            <person name="Rea M.C."/>
            <person name="O'Sullivan O."/>
            <person name="Ritari J."/>
            <person name="Douillard F.P."/>
            <person name="Paul Ross R."/>
            <person name="Yang R."/>
            <person name="Briner A.E."/>
            <person name="Felis G.E."/>
            <person name="de Vos W.M."/>
            <person name="Barrangou R."/>
            <person name="Klaenhammer T.R."/>
            <person name="Caufield P.W."/>
            <person name="Cui Y."/>
            <person name="Zhang H."/>
            <person name="O'Toole P.W."/>
        </authorList>
    </citation>
    <scope>NUCLEOTIDE SEQUENCE [LARGE SCALE GENOMIC DNA]</scope>
    <source>
        <strain evidence="1 2">DSM 15429</strain>
    </source>
</reference>
<evidence type="ECO:0000313" key="1">
    <source>
        <dbReference type="EMBL" id="KRL49995.1"/>
    </source>
</evidence>
<organism evidence="1 2">
    <name type="scientific">Levilactobacillus spicheri DSM 15429</name>
    <dbReference type="NCBI Taxonomy" id="1423805"/>
    <lineage>
        <taxon>Bacteria</taxon>
        <taxon>Bacillati</taxon>
        <taxon>Bacillota</taxon>
        <taxon>Bacilli</taxon>
        <taxon>Lactobacillales</taxon>
        <taxon>Lactobacillaceae</taxon>
        <taxon>Levilactobacillus</taxon>
    </lineage>
</organism>
<dbReference type="AlphaFoldDB" id="A0A0R1R9U2"/>
<dbReference type="InterPro" id="IPR008524">
    <property type="entry name" value="DUF806"/>
</dbReference>
<dbReference type="RefSeq" id="WP_056962991.1">
    <property type="nucleotide sequence ID" value="NZ_AZFC01000003.1"/>
</dbReference>
<evidence type="ECO:0000313" key="2">
    <source>
        <dbReference type="Proteomes" id="UP000051835"/>
    </source>
</evidence>
<name>A0A0R1R9U2_9LACO</name>
<protein>
    <submittedName>
        <fullName evidence="1">Uncharacterized protein</fullName>
    </submittedName>
</protein>